<keyword evidence="7 17" id="KW-0067">ATP-binding</keyword>
<dbReference type="Pfam" id="PF03853">
    <property type="entry name" value="YjeF_N"/>
    <property type="match status" value="1"/>
</dbReference>
<feature type="binding site" evidence="18">
    <location>
        <position position="124"/>
    </location>
    <ligand>
        <name>K(+)</name>
        <dbReference type="ChEBI" id="CHEBI:29103"/>
    </ligand>
</feature>
<feature type="binding site" evidence="17">
    <location>
        <position position="419"/>
    </location>
    <ligand>
        <name>AMP</name>
        <dbReference type="ChEBI" id="CHEBI:456215"/>
    </ligand>
</feature>
<evidence type="ECO:0000259" key="20">
    <source>
        <dbReference type="PROSITE" id="PS51383"/>
    </source>
</evidence>
<evidence type="ECO:0000256" key="2">
    <source>
        <dbReference type="ARBA" id="ARBA00000909"/>
    </source>
</evidence>
<evidence type="ECO:0000259" key="21">
    <source>
        <dbReference type="PROSITE" id="PS51385"/>
    </source>
</evidence>
<comment type="similarity">
    <text evidence="17">Belongs to the NnrD/CARKD family.</text>
</comment>
<dbReference type="InterPro" id="IPR000631">
    <property type="entry name" value="CARKD"/>
</dbReference>
<evidence type="ECO:0000256" key="15">
    <source>
        <dbReference type="ARBA" id="ARBA00048238"/>
    </source>
</evidence>
<sequence length="481" mass="48786">MRGIWTTEHIRSAEERLLAATPEGALMQRAAFGVAVHAARMLNAHAGHTAGTRVALLVGAGNNGGDALWAGSFLRKRGVGVTAVLLKPEKAHPAGLAALRKAGGRVVGLEDAPRRLEEADLVIDGIIGLAARGALREDAASLLPHISGPVLAVDLPSGVDPDTGMVHGPAITATSTVTFGALKPVHALNPARCGEVVLVDIGLRPELGEPDLRRLDAVDVGVAWPVPGPEDNKYSQGVTGIAAGSATYPGAAVLATGASVLSTSGMVRYAGPAADAVRARWPEVIATGSVTDAGRVQAWVVGPGIGTGQEGRGVLRQVLEAGVPVCADADATTLLAHYPDVLDARDPGTPLVLTPHAGEFARLMGDEPGEDRIGAVRAAARKYDAVVLLKGNTTLVAAPDGRVLANVARGSWLATAGSGDVLSGLLGSLLASGLDPWLAAGMAAYVHSLAGDLAARNVPVSASGVVAAIPDAIRQLRGLLS</sequence>
<feature type="binding site" evidence="18">
    <location>
        <begin position="62"/>
        <end position="66"/>
    </location>
    <ligand>
        <name>(6S)-NADPHX</name>
        <dbReference type="ChEBI" id="CHEBI:64076"/>
    </ligand>
</feature>
<keyword evidence="9 18" id="KW-0630">Potassium</keyword>
<evidence type="ECO:0000256" key="7">
    <source>
        <dbReference type="ARBA" id="ARBA00022840"/>
    </source>
</evidence>
<proteinExistence type="inferred from homology"/>
<evidence type="ECO:0000256" key="5">
    <source>
        <dbReference type="ARBA" id="ARBA00022723"/>
    </source>
</evidence>
<comment type="function">
    <text evidence="14 19">Bifunctional enzyme that catalyzes the epimerization of the S- and R-forms of NAD(P)HX and the dehydration of the S-form of NAD(P)HX at the expense of ADP, which is converted to AMP. This allows the repair of both epimers of NAD(P)HX, a damaged form of NAD(P)H that is a result of enzymatic or heat-dependent hydration.</text>
</comment>
<comment type="catalytic activity">
    <reaction evidence="15 17 19">
        <text>(6S)-NADHX + ADP = AMP + phosphate + NADH + H(+)</text>
        <dbReference type="Rhea" id="RHEA:32223"/>
        <dbReference type="ChEBI" id="CHEBI:15378"/>
        <dbReference type="ChEBI" id="CHEBI:43474"/>
        <dbReference type="ChEBI" id="CHEBI:57945"/>
        <dbReference type="ChEBI" id="CHEBI:64074"/>
        <dbReference type="ChEBI" id="CHEBI:456215"/>
        <dbReference type="ChEBI" id="CHEBI:456216"/>
        <dbReference type="EC" id="4.2.1.136"/>
    </reaction>
</comment>
<dbReference type="InterPro" id="IPR029056">
    <property type="entry name" value="Ribokinase-like"/>
</dbReference>
<comment type="cofactor">
    <cofactor evidence="17">
        <name>Mg(2+)</name>
        <dbReference type="ChEBI" id="CHEBI:18420"/>
    </cofactor>
</comment>
<dbReference type="InterPro" id="IPR017953">
    <property type="entry name" value="Carbohydrate_kinase_pred_CS"/>
</dbReference>
<dbReference type="HAMAP" id="MF_01965">
    <property type="entry name" value="NADHX_dehydratase"/>
    <property type="match status" value="1"/>
</dbReference>
<dbReference type="InterPro" id="IPR036652">
    <property type="entry name" value="YjeF_N_dom_sf"/>
</dbReference>
<dbReference type="NCBIfam" id="TIGR00197">
    <property type="entry name" value="yjeF_nterm"/>
    <property type="match status" value="1"/>
</dbReference>
<evidence type="ECO:0000256" key="10">
    <source>
        <dbReference type="ARBA" id="ARBA00023027"/>
    </source>
</evidence>
<comment type="subunit">
    <text evidence="17">Homotetramer.</text>
</comment>
<dbReference type="PROSITE" id="PS51383">
    <property type="entry name" value="YJEF_C_3"/>
    <property type="match status" value="1"/>
</dbReference>
<accession>A0ABX1JBQ1</accession>
<dbReference type="CDD" id="cd01171">
    <property type="entry name" value="YXKO-related"/>
    <property type="match status" value="1"/>
</dbReference>
<comment type="caution">
    <text evidence="22">The sequence shown here is derived from an EMBL/GenBank/DDBJ whole genome shotgun (WGS) entry which is preliminary data.</text>
</comment>
<evidence type="ECO:0000313" key="23">
    <source>
        <dbReference type="Proteomes" id="UP000715441"/>
    </source>
</evidence>
<comment type="catalytic activity">
    <reaction evidence="2 18 19">
        <text>(6R)-NADPHX = (6S)-NADPHX</text>
        <dbReference type="Rhea" id="RHEA:32227"/>
        <dbReference type="ChEBI" id="CHEBI:64076"/>
        <dbReference type="ChEBI" id="CHEBI:64077"/>
        <dbReference type="EC" id="5.1.99.6"/>
    </reaction>
</comment>
<organism evidence="22 23">
    <name type="scientific">Amycolatopsis acididurans</name>
    <dbReference type="NCBI Taxonomy" id="2724524"/>
    <lineage>
        <taxon>Bacteria</taxon>
        <taxon>Bacillati</taxon>
        <taxon>Actinomycetota</taxon>
        <taxon>Actinomycetes</taxon>
        <taxon>Pseudonocardiales</taxon>
        <taxon>Pseudonocardiaceae</taxon>
        <taxon>Amycolatopsis</taxon>
    </lineage>
</organism>
<evidence type="ECO:0000256" key="3">
    <source>
        <dbReference type="ARBA" id="ARBA00006001"/>
    </source>
</evidence>
<keyword evidence="12 17" id="KW-0456">Lyase</keyword>
<dbReference type="PANTHER" id="PTHR12592">
    <property type="entry name" value="ATP-DEPENDENT (S)-NAD(P)H-HYDRATE DEHYDRATASE FAMILY MEMBER"/>
    <property type="match status" value="1"/>
</dbReference>
<evidence type="ECO:0000256" key="9">
    <source>
        <dbReference type="ARBA" id="ARBA00022958"/>
    </source>
</evidence>
<keyword evidence="10 17" id="KW-0520">NAD</keyword>
<feature type="binding site" evidence="18">
    <location>
        <position position="63"/>
    </location>
    <ligand>
        <name>K(+)</name>
        <dbReference type="ChEBI" id="CHEBI:29103"/>
    </ligand>
</feature>
<evidence type="ECO:0000256" key="17">
    <source>
        <dbReference type="HAMAP-Rule" id="MF_01965"/>
    </source>
</evidence>
<dbReference type="EMBL" id="JAAXLS010000022">
    <property type="protein sequence ID" value="NKQ56319.1"/>
    <property type="molecule type" value="Genomic_DNA"/>
</dbReference>
<keyword evidence="6 17" id="KW-0547">Nucleotide-binding</keyword>
<comment type="similarity">
    <text evidence="18">Belongs to the NnrE/AIBP family.</text>
</comment>
<dbReference type="PIRSF" id="PIRSF017184">
    <property type="entry name" value="Nnr"/>
    <property type="match status" value="1"/>
</dbReference>
<dbReference type="InterPro" id="IPR030677">
    <property type="entry name" value="Nnr"/>
</dbReference>
<evidence type="ECO:0000256" key="16">
    <source>
        <dbReference type="ARBA" id="ARBA00049209"/>
    </source>
</evidence>
<evidence type="ECO:0000256" key="4">
    <source>
        <dbReference type="ARBA" id="ARBA00009524"/>
    </source>
</evidence>
<keyword evidence="5 18" id="KW-0479">Metal-binding</keyword>
<dbReference type="SUPFAM" id="SSF64153">
    <property type="entry name" value="YjeF N-terminal domain-like"/>
    <property type="match status" value="1"/>
</dbReference>
<feature type="binding site" evidence="17">
    <location>
        <begin position="390"/>
        <end position="394"/>
    </location>
    <ligand>
        <name>AMP</name>
        <dbReference type="ChEBI" id="CHEBI:456215"/>
    </ligand>
</feature>
<dbReference type="InterPro" id="IPR004443">
    <property type="entry name" value="YjeF_N_dom"/>
</dbReference>
<feature type="domain" description="YjeF N-terminal" evidence="21">
    <location>
        <begin position="10"/>
        <end position="209"/>
    </location>
</feature>
<dbReference type="SUPFAM" id="SSF53613">
    <property type="entry name" value="Ribokinase-like"/>
    <property type="match status" value="1"/>
</dbReference>
<evidence type="ECO:0000256" key="14">
    <source>
        <dbReference type="ARBA" id="ARBA00025153"/>
    </source>
</evidence>
<comment type="caution">
    <text evidence="18">Lacks conserved residue(s) required for the propagation of feature annotation.</text>
</comment>
<keyword evidence="11 18" id="KW-0413">Isomerase</keyword>
<feature type="binding site" evidence="18">
    <location>
        <begin position="128"/>
        <end position="134"/>
    </location>
    <ligand>
        <name>(6S)-NADPHX</name>
        <dbReference type="ChEBI" id="CHEBI:64076"/>
    </ligand>
</feature>
<dbReference type="HAMAP" id="MF_01966">
    <property type="entry name" value="NADHX_epimerase"/>
    <property type="match status" value="1"/>
</dbReference>
<dbReference type="PANTHER" id="PTHR12592:SF0">
    <property type="entry name" value="ATP-DEPENDENT (S)-NAD(P)H-HYDRATE DEHYDRATASE"/>
    <property type="match status" value="1"/>
</dbReference>
<evidence type="ECO:0000256" key="8">
    <source>
        <dbReference type="ARBA" id="ARBA00022857"/>
    </source>
</evidence>
<comment type="cofactor">
    <cofactor evidence="18 19">
        <name>K(+)</name>
        <dbReference type="ChEBI" id="CHEBI:29103"/>
    </cofactor>
    <text evidence="18 19">Binds 1 potassium ion per subunit.</text>
</comment>
<feature type="binding site" evidence="18">
    <location>
        <position position="154"/>
    </location>
    <ligand>
        <name>(6S)-NADPHX</name>
        <dbReference type="ChEBI" id="CHEBI:64076"/>
    </ligand>
</feature>
<evidence type="ECO:0000313" key="22">
    <source>
        <dbReference type="EMBL" id="NKQ56319.1"/>
    </source>
</evidence>
<keyword evidence="8 17" id="KW-0521">NADP</keyword>
<evidence type="ECO:0000256" key="19">
    <source>
        <dbReference type="PIRNR" id="PIRNR017184"/>
    </source>
</evidence>
<evidence type="ECO:0000256" key="1">
    <source>
        <dbReference type="ARBA" id="ARBA00000013"/>
    </source>
</evidence>
<dbReference type="Gene3D" id="3.40.1190.20">
    <property type="match status" value="1"/>
</dbReference>
<comment type="function">
    <text evidence="17">Catalyzes the dehydration of the S-form of NAD(P)HX at the expense of ADP, which is converted to AMP. Together with NAD(P)HX epimerase, which catalyzes the epimerization of the S- and R-forms, the enzyme allows the repair of both epimers of NAD(P)HX, a damaged form of NAD(P)H that is a result of enzymatic or heat-dependent hydration.</text>
</comment>
<name>A0ABX1JBQ1_9PSEU</name>
<evidence type="ECO:0000256" key="11">
    <source>
        <dbReference type="ARBA" id="ARBA00023235"/>
    </source>
</evidence>
<dbReference type="Pfam" id="PF01256">
    <property type="entry name" value="Carb_kinase"/>
    <property type="match status" value="1"/>
</dbReference>
<protein>
    <recommendedName>
        <fullName evidence="19">Bifunctional NAD(P)H-hydrate repair enzyme</fullName>
    </recommendedName>
    <alternativeName>
        <fullName evidence="19">Nicotinamide nucleotide repair protein</fullName>
    </alternativeName>
    <domain>
        <recommendedName>
            <fullName evidence="19">ADP-dependent (S)-NAD(P)H-hydrate dehydratase</fullName>
            <ecNumber evidence="19">4.2.1.136</ecNumber>
        </recommendedName>
        <alternativeName>
            <fullName evidence="19">ADP-dependent NAD(P)HX dehydratase</fullName>
        </alternativeName>
    </domain>
    <domain>
        <recommendedName>
            <fullName evidence="19">NAD(P)H-hydrate epimerase</fullName>
            <ecNumber evidence="19">5.1.99.6</ecNumber>
        </recommendedName>
    </domain>
</protein>
<comment type="function">
    <text evidence="18">Catalyzes the epimerization of the S- and R-forms of NAD(P)HX, a damaged form of NAD(P)H that is a result of enzymatic or heat-dependent hydration. This is a prerequisite for the S-specific NAD(P)H-hydrate dehydratase to allow the repair of both epimers of NAD(P)HX.</text>
</comment>
<comment type="catalytic activity">
    <reaction evidence="16 17 19">
        <text>(6S)-NADPHX + ADP = AMP + phosphate + NADPH + H(+)</text>
        <dbReference type="Rhea" id="RHEA:32235"/>
        <dbReference type="ChEBI" id="CHEBI:15378"/>
        <dbReference type="ChEBI" id="CHEBI:43474"/>
        <dbReference type="ChEBI" id="CHEBI:57783"/>
        <dbReference type="ChEBI" id="CHEBI:64076"/>
        <dbReference type="ChEBI" id="CHEBI:456215"/>
        <dbReference type="ChEBI" id="CHEBI:456216"/>
        <dbReference type="EC" id="4.2.1.136"/>
    </reaction>
</comment>
<feature type="binding site" evidence="17">
    <location>
        <position position="356"/>
    </location>
    <ligand>
        <name>(6S)-NADPHX</name>
        <dbReference type="ChEBI" id="CHEBI:64076"/>
    </ligand>
</feature>
<dbReference type="RefSeq" id="WP_168519367.1">
    <property type="nucleotide sequence ID" value="NZ_JAAXLS010000022.1"/>
</dbReference>
<dbReference type="Gene3D" id="3.40.50.10260">
    <property type="entry name" value="YjeF N-terminal domain"/>
    <property type="match status" value="1"/>
</dbReference>
<dbReference type="EC" id="5.1.99.6" evidence="19"/>
<feature type="binding site" evidence="17">
    <location>
        <position position="251"/>
    </location>
    <ligand>
        <name>(6S)-NADPHX</name>
        <dbReference type="ChEBI" id="CHEBI:64076"/>
    </ligand>
</feature>
<keyword evidence="13" id="KW-0511">Multifunctional enzyme</keyword>
<feature type="domain" description="YjeF C-terminal" evidence="20">
    <location>
        <begin position="216"/>
        <end position="476"/>
    </location>
</feature>
<dbReference type="NCBIfam" id="TIGR00196">
    <property type="entry name" value="yjeF_cterm"/>
    <property type="match status" value="1"/>
</dbReference>
<dbReference type="Proteomes" id="UP000715441">
    <property type="component" value="Unassembled WGS sequence"/>
</dbReference>
<evidence type="ECO:0000256" key="18">
    <source>
        <dbReference type="HAMAP-Rule" id="MF_01966"/>
    </source>
</evidence>
<evidence type="ECO:0000256" key="12">
    <source>
        <dbReference type="ARBA" id="ARBA00023239"/>
    </source>
</evidence>
<evidence type="ECO:0000256" key="6">
    <source>
        <dbReference type="ARBA" id="ARBA00022741"/>
    </source>
</evidence>
<comment type="similarity">
    <text evidence="4 19">In the C-terminal section; belongs to the NnrD/CARKD family.</text>
</comment>
<feature type="binding site" evidence="17">
    <location>
        <position position="304"/>
    </location>
    <ligand>
        <name>(6S)-NADPHX</name>
        <dbReference type="ChEBI" id="CHEBI:64076"/>
    </ligand>
</feature>
<dbReference type="PROSITE" id="PS51385">
    <property type="entry name" value="YJEF_N"/>
    <property type="match status" value="1"/>
</dbReference>
<evidence type="ECO:0000256" key="13">
    <source>
        <dbReference type="ARBA" id="ARBA00023268"/>
    </source>
</evidence>
<keyword evidence="23" id="KW-1185">Reference proteome</keyword>
<gene>
    <name evidence="18" type="primary">nnrE</name>
    <name evidence="17" type="synonym">nnrD</name>
    <name evidence="22" type="ORF">HFP15_25915</name>
</gene>
<dbReference type="PROSITE" id="PS01050">
    <property type="entry name" value="YJEF_C_2"/>
    <property type="match status" value="1"/>
</dbReference>
<feature type="binding site" evidence="17">
    <location>
        <position position="420"/>
    </location>
    <ligand>
        <name>(6S)-NADPHX</name>
        <dbReference type="ChEBI" id="CHEBI:64076"/>
    </ligand>
</feature>
<dbReference type="EC" id="4.2.1.136" evidence="19"/>
<comment type="similarity">
    <text evidence="3 19">In the N-terminal section; belongs to the NnrE/AIBP family.</text>
</comment>
<feature type="binding site" evidence="18">
    <location>
        <position position="157"/>
    </location>
    <ligand>
        <name>K(+)</name>
        <dbReference type="ChEBI" id="CHEBI:29103"/>
    </ligand>
</feature>
<reference evidence="22 23" key="1">
    <citation type="submission" date="2020-04" db="EMBL/GenBank/DDBJ databases">
        <title>Novel species.</title>
        <authorList>
            <person name="Teo W.F.A."/>
            <person name="Lipun K."/>
            <person name="Srisuk N."/>
            <person name="Duangmal K."/>
        </authorList>
    </citation>
    <scope>NUCLEOTIDE SEQUENCE [LARGE SCALE GENOMIC DNA]</scope>
    <source>
        <strain evidence="22 23">K13G38</strain>
    </source>
</reference>
<comment type="catalytic activity">
    <reaction evidence="1 18 19">
        <text>(6R)-NADHX = (6S)-NADHX</text>
        <dbReference type="Rhea" id="RHEA:32215"/>
        <dbReference type="ChEBI" id="CHEBI:64074"/>
        <dbReference type="ChEBI" id="CHEBI:64075"/>
        <dbReference type="EC" id="5.1.99.6"/>
    </reaction>
</comment>